<reference evidence="1 2" key="1">
    <citation type="submission" date="2021-03" db="EMBL/GenBank/DDBJ databases">
        <authorList>
            <person name="Kim M.K."/>
        </authorList>
    </citation>
    <scope>NUCLEOTIDE SEQUENCE [LARGE SCALE GENOMIC DNA]</scope>
    <source>
        <strain evidence="1 2">BT442</strain>
    </source>
</reference>
<comment type="caution">
    <text evidence="1">The sequence shown here is derived from an EMBL/GenBank/DDBJ whole genome shotgun (WGS) entry which is preliminary data.</text>
</comment>
<organism evidence="1 2">
    <name type="scientific">Hymenobacter negativus</name>
    <dbReference type="NCBI Taxonomy" id="2795026"/>
    <lineage>
        <taxon>Bacteria</taxon>
        <taxon>Pseudomonadati</taxon>
        <taxon>Bacteroidota</taxon>
        <taxon>Cytophagia</taxon>
        <taxon>Cytophagales</taxon>
        <taxon>Hymenobacteraceae</taxon>
        <taxon>Hymenobacter</taxon>
    </lineage>
</organism>
<evidence type="ECO:0000313" key="2">
    <source>
        <dbReference type="Proteomes" id="UP000664369"/>
    </source>
</evidence>
<dbReference type="RefSeq" id="WP_208175255.1">
    <property type="nucleotide sequence ID" value="NZ_JAGETZ010000004.1"/>
</dbReference>
<dbReference type="EMBL" id="JAGETZ010000004">
    <property type="protein sequence ID" value="MBO2009633.1"/>
    <property type="molecule type" value="Genomic_DNA"/>
</dbReference>
<proteinExistence type="predicted"/>
<name>A0ABS3QF60_9BACT</name>
<sequence>MKTVYYREQLLLLVILLVTTFGAHAQQAWRPFQPGLIYTYDTAPVGSVTPNTFLLRLDSAYATPAGDSAWAFNRLMRPLDGSAPAFYTSARKSRNNLFGARLLWTPGTSEFVLENVAEGTYQAALSLRLRPRAAVGSTWTASTAPLLTATLSSRAWQPVTSAAGSPSDSVATITLSSGAVLRLSRRYGLLAAPRWLAVGNNTAPQWQVSELPAPLAGTPLSPVVLFNFQPGDRLGYETTPISMSGPRCTTDFSMRVIQSRQVTSDSLIYTYQEQTRTVNYSGLGCFSTPGAAIGPVRAGRMAFSLRNGRSPQYQALVLLSGEYEVVPNRSGTVVVGTGLRPANGAGCLNGRTLFYQQLYPTTGGTHNFPTDYGWTQTFALQLGLGNTITSYSSDEMALTYYQRVTPNGLVTCGSSTDYANLLPTRAAEAAKLATLHPNPATEAATLTLMQPARPGHQLYLTDALGRTVWNAPLSVDQTTVAVPLVGQPTGLYMLHLSGPEATGSWKLLHE</sequence>
<accession>A0ABS3QF60</accession>
<gene>
    <name evidence="1" type="ORF">J4E00_11270</name>
</gene>
<keyword evidence="2" id="KW-1185">Reference proteome</keyword>
<dbReference type="Proteomes" id="UP000664369">
    <property type="component" value="Unassembled WGS sequence"/>
</dbReference>
<protein>
    <submittedName>
        <fullName evidence="1">T9SS type A sorting domain-containing protein</fullName>
    </submittedName>
</protein>
<evidence type="ECO:0000313" key="1">
    <source>
        <dbReference type="EMBL" id="MBO2009633.1"/>
    </source>
</evidence>